<gene>
    <name evidence="3" type="primary">tsaB</name>
    <name evidence="3" type="ORF">DL238_15255</name>
</gene>
<keyword evidence="3" id="KW-0808">Transferase</keyword>
<dbReference type="RefSeq" id="WP_115493406.1">
    <property type="nucleotide sequence ID" value="NZ_JACHWW010000002.1"/>
</dbReference>
<dbReference type="Proteomes" id="UP000254101">
    <property type="component" value="Unassembled WGS sequence"/>
</dbReference>
<sequence>MTAQRTLAIDCATAACSVALFGGPELHSGTFEVLGRGHAERLVPMIAELSERGRAGRIAVARGPGSFTGVRIGLAVARSLALAWRAQLQGYSTMALVAAMARSRSGGQALTVAMEGGHGEWFVQAFDGDGLAIADAVSLPPRQAVDSFRNNVVAGTRAEDFVELAGAGTALPLYSDARAFLSLPAAALSDDTAPIYGRAPDAKPSGAATGKSA</sequence>
<dbReference type="EMBL" id="QRBB01000002">
    <property type="protein sequence ID" value="RDS76145.1"/>
    <property type="molecule type" value="Genomic_DNA"/>
</dbReference>
<evidence type="ECO:0000313" key="3">
    <source>
        <dbReference type="EMBL" id="RDS76145.1"/>
    </source>
</evidence>
<dbReference type="InterPro" id="IPR022496">
    <property type="entry name" value="T6A_TsaB"/>
</dbReference>
<organism evidence="3 4">
    <name type="scientific">Alteriqipengyuania lutimaris</name>
    <dbReference type="NCBI Taxonomy" id="1538146"/>
    <lineage>
        <taxon>Bacteria</taxon>
        <taxon>Pseudomonadati</taxon>
        <taxon>Pseudomonadota</taxon>
        <taxon>Alphaproteobacteria</taxon>
        <taxon>Sphingomonadales</taxon>
        <taxon>Erythrobacteraceae</taxon>
        <taxon>Alteriqipengyuania</taxon>
    </lineage>
</organism>
<reference evidence="3 4" key="1">
    <citation type="submission" date="2018-07" db="EMBL/GenBank/DDBJ databases">
        <title>Erythrobacter nanhaiensis sp. nov., a novel member of the genus Erythrobacter isolated from the South China Sea.</title>
        <authorList>
            <person name="Chen X."/>
            <person name="Liu J."/>
        </authorList>
    </citation>
    <scope>NUCLEOTIDE SEQUENCE [LARGE SCALE GENOMIC DNA]</scope>
    <source>
        <strain evidence="3 4">S-5</strain>
    </source>
</reference>
<feature type="domain" description="Gcp-like" evidence="2">
    <location>
        <begin position="33"/>
        <end position="130"/>
    </location>
</feature>
<protein>
    <submittedName>
        <fullName evidence="3">tRNA (Adenosine(37)-N6)-threonylcarbamoyltransferase complex dimerization subunit type 1 TsaB</fullName>
    </submittedName>
</protein>
<dbReference type="InterPro" id="IPR043129">
    <property type="entry name" value="ATPase_NBD"/>
</dbReference>
<evidence type="ECO:0000256" key="1">
    <source>
        <dbReference type="SAM" id="MobiDB-lite"/>
    </source>
</evidence>
<evidence type="ECO:0000313" key="4">
    <source>
        <dbReference type="Proteomes" id="UP000254101"/>
    </source>
</evidence>
<dbReference type="InterPro" id="IPR000905">
    <property type="entry name" value="Gcp-like_dom"/>
</dbReference>
<evidence type="ECO:0000259" key="2">
    <source>
        <dbReference type="Pfam" id="PF00814"/>
    </source>
</evidence>
<dbReference type="OrthoDB" id="9809995at2"/>
<accession>A0A395LHK7</accession>
<feature type="region of interest" description="Disordered" evidence="1">
    <location>
        <begin position="194"/>
        <end position="213"/>
    </location>
</feature>
<dbReference type="SUPFAM" id="SSF53067">
    <property type="entry name" value="Actin-like ATPase domain"/>
    <property type="match status" value="1"/>
</dbReference>
<proteinExistence type="predicted"/>
<dbReference type="GO" id="GO:0002949">
    <property type="term" value="P:tRNA threonylcarbamoyladenosine modification"/>
    <property type="evidence" value="ECO:0007669"/>
    <property type="project" value="InterPro"/>
</dbReference>
<name>A0A395LHK7_9SPHN</name>
<dbReference type="GO" id="GO:0016740">
    <property type="term" value="F:transferase activity"/>
    <property type="evidence" value="ECO:0007669"/>
    <property type="project" value="UniProtKB-KW"/>
</dbReference>
<keyword evidence="4" id="KW-1185">Reference proteome</keyword>
<dbReference type="AlphaFoldDB" id="A0A395LHK7"/>
<dbReference type="Gene3D" id="3.30.420.40">
    <property type="match status" value="2"/>
</dbReference>
<comment type="caution">
    <text evidence="3">The sequence shown here is derived from an EMBL/GenBank/DDBJ whole genome shotgun (WGS) entry which is preliminary data.</text>
</comment>
<dbReference type="Pfam" id="PF00814">
    <property type="entry name" value="TsaD"/>
    <property type="match status" value="1"/>
</dbReference>
<dbReference type="NCBIfam" id="TIGR03725">
    <property type="entry name" value="T6A_YeaZ"/>
    <property type="match status" value="1"/>
</dbReference>